<keyword evidence="3" id="KW-1185">Reference proteome</keyword>
<reference evidence="2 3" key="1">
    <citation type="submission" date="2014-06" db="EMBL/GenBank/DDBJ databases">
        <authorList>
            <consortium name="DOE Joint Genome Institute"/>
            <person name="Kuo A."/>
            <person name="Kohler A."/>
            <person name="Nagy L.G."/>
            <person name="Floudas D."/>
            <person name="Copeland A."/>
            <person name="Barry K.W."/>
            <person name="Cichocki N."/>
            <person name="Veneault-Fourrey C."/>
            <person name="LaButti K."/>
            <person name="Lindquist E.A."/>
            <person name="Lipzen A."/>
            <person name="Lundell T."/>
            <person name="Morin E."/>
            <person name="Murat C."/>
            <person name="Sun H."/>
            <person name="Tunlid A."/>
            <person name="Henrissat B."/>
            <person name="Grigoriev I.V."/>
            <person name="Hibbett D.S."/>
            <person name="Martin F."/>
            <person name="Nordberg H.P."/>
            <person name="Cantor M.N."/>
            <person name="Hua S.X."/>
        </authorList>
    </citation>
    <scope>NUCLEOTIDE SEQUENCE [LARGE SCALE GENOMIC DNA]</scope>
    <source>
        <strain evidence="2 3">ATCC 200175</strain>
    </source>
</reference>
<dbReference type="Proteomes" id="UP000053647">
    <property type="component" value="Unassembled WGS sequence"/>
</dbReference>
<accession>A0A0C9TQC9</accession>
<protein>
    <submittedName>
        <fullName evidence="2">Uncharacterized protein</fullName>
    </submittedName>
</protein>
<dbReference type="HOGENOM" id="CLU_1210175_0_0_1"/>
<name>A0A0C9TQC9_PAXIN</name>
<evidence type="ECO:0000313" key="3">
    <source>
        <dbReference type="Proteomes" id="UP000053647"/>
    </source>
</evidence>
<sequence length="229" mass="25504">MTTSILRLHYIHRLGPNFIIKHPTFPDQPVYVITCPQLQFMIDYSLKIHTIPAHKHPHLPTQLSQVAQAFNEDSGNKISLFTEINAYDKVVPSTCPEPDQTILFGNEHGTVEAQEAETDVKLRQDAVRKHLHGNQKMVEWFAARDKQCASVMEHIAFPTISCGAGNLLKSQKRKEKGRERKTLVEGGGEGSTVGGAEVEVEMRDQPEAAFNVHMDKEINTSLAAAGINI</sequence>
<dbReference type="AlphaFoldDB" id="A0A0C9TQC9"/>
<reference evidence="3" key="2">
    <citation type="submission" date="2015-01" db="EMBL/GenBank/DDBJ databases">
        <title>Evolutionary Origins and Diversification of the Mycorrhizal Mutualists.</title>
        <authorList>
            <consortium name="DOE Joint Genome Institute"/>
            <consortium name="Mycorrhizal Genomics Consortium"/>
            <person name="Kohler A."/>
            <person name="Kuo A."/>
            <person name="Nagy L.G."/>
            <person name="Floudas D."/>
            <person name="Copeland A."/>
            <person name="Barry K.W."/>
            <person name="Cichocki N."/>
            <person name="Veneault-Fourrey C."/>
            <person name="LaButti K."/>
            <person name="Lindquist E.A."/>
            <person name="Lipzen A."/>
            <person name="Lundell T."/>
            <person name="Morin E."/>
            <person name="Murat C."/>
            <person name="Riley R."/>
            <person name="Ohm R."/>
            <person name="Sun H."/>
            <person name="Tunlid A."/>
            <person name="Henrissat B."/>
            <person name="Grigoriev I.V."/>
            <person name="Hibbett D.S."/>
            <person name="Martin F."/>
        </authorList>
    </citation>
    <scope>NUCLEOTIDE SEQUENCE [LARGE SCALE GENOMIC DNA]</scope>
    <source>
        <strain evidence="3">ATCC 200175</strain>
    </source>
</reference>
<feature type="region of interest" description="Disordered" evidence="1">
    <location>
        <begin position="170"/>
        <end position="193"/>
    </location>
</feature>
<evidence type="ECO:0000313" key="2">
    <source>
        <dbReference type="EMBL" id="KIJ09381.1"/>
    </source>
</evidence>
<dbReference type="OrthoDB" id="2700924at2759"/>
<organism evidence="2 3">
    <name type="scientific">Paxillus involutus ATCC 200175</name>
    <dbReference type="NCBI Taxonomy" id="664439"/>
    <lineage>
        <taxon>Eukaryota</taxon>
        <taxon>Fungi</taxon>
        <taxon>Dikarya</taxon>
        <taxon>Basidiomycota</taxon>
        <taxon>Agaricomycotina</taxon>
        <taxon>Agaricomycetes</taxon>
        <taxon>Agaricomycetidae</taxon>
        <taxon>Boletales</taxon>
        <taxon>Paxilineae</taxon>
        <taxon>Paxillaceae</taxon>
        <taxon>Paxillus</taxon>
    </lineage>
</organism>
<gene>
    <name evidence="2" type="ORF">PAXINDRAFT_17518</name>
</gene>
<dbReference type="EMBL" id="KN819468">
    <property type="protein sequence ID" value="KIJ09381.1"/>
    <property type="molecule type" value="Genomic_DNA"/>
</dbReference>
<proteinExistence type="predicted"/>
<evidence type="ECO:0000256" key="1">
    <source>
        <dbReference type="SAM" id="MobiDB-lite"/>
    </source>
</evidence>